<reference evidence="2 3" key="1">
    <citation type="submission" date="2017-11" db="EMBL/GenBank/DDBJ databases">
        <title>De-novo sequencing of pomegranate (Punica granatum L.) genome.</title>
        <authorList>
            <person name="Akparov Z."/>
            <person name="Amiraslanov A."/>
            <person name="Hajiyeva S."/>
            <person name="Abbasov M."/>
            <person name="Kaur K."/>
            <person name="Hamwieh A."/>
            <person name="Solovyev V."/>
            <person name="Salamov A."/>
            <person name="Braich B."/>
            <person name="Kosarev P."/>
            <person name="Mahmoud A."/>
            <person name="Hajiyev E."/>
            <person name="Babayeva S."/>
            <person name="Izzatullayeva V."/>
            <person name="Mammadov A."/>
            <person name="Mammadov A."/>
            <person name="Sharifova S."/>
            <person name="Ojaghi J."/>
            <person name="Eynullazada K."/>
            <person name="Bayramov B."/>
            <person name="Abdulazimova A."/>
            <person name="Shahmuradov I."/>
        </authorList>
    </citation>
    <scope>NUCLEOTIDE SEQUENCE [LARGE SCALE GENOMIC DNA]</scope>
    <source>
        <strain evidence="3">cv. AG2017</strain>
        <tissue evidence="2">Leaf</tissue>
    </source>
</reference>
<proteinExistence type="predicted"/>
<accession>A0A2I0IZC5</accession>
<dbReference type="PANTHER" id="PTHR31066:SF47">
    <property type="entry name" value="PB1 DOMAIN-CONTAINING PROTEIN"/>
    <property type="match status" value="1"/>
</dbReference>
<organism evidence="2 3">
    <name type="scientific">Punica granatum</name>
    <name type="common">Pomegranate</name>
    <dbReference type="NCBI Taxonomy" id="22663"/>
    <lineage>
        <taxon>Eukaryota</taxon>
        <taxon>Viridiplantae</taxon>
        <taxon>Streptophyta</taxon>
        <taxon>Embryophyta</taxon>
        <taxon>Tracheophyta</taxon>
        <taxon>Spermatophyta</taxon>
        <taxon>Magnoliopsida</taxon>
        <taxon>eudicotyledons</taxon>
        <taxon>Gunneridae</taxon>
        <taxon>Pentapetalae</taxon>
        <taxon>rosids</taxon>
        <taxon>malvids</taxon>
        <taxon>Myrtales</taxon>
        <taxon>Lythraceae</taxon>
        <taxon>Punica</taxon>
    </lineage>
</organism>
<dbReference type="PANTHER" id="PTHR31066">
    <property type="entry name" value="OS05G0427100 PROTEIN-RELATED"/>
    <property type="match status" value="1"/>
</dbReference>
<gene>
    <name evidence="2" type="ORF">CRG98_030285</name>
</gene>
<evidence type="ECO:0000313" key="2">
    <source>
        <dbReference type="EMBL" id="PKI49357.1"/>
    </source>
</evidence>
<dbReference type="STRING" id="22663.A0A2I0IZC5"/>
<dbReference type="InterPro" id="IPR053198">
    <property type="entry name" value="Gynoecium_Dev_Regulator"/>
</dbReference>
<comment type="caution">
    <text evidence="2">The sequence shown here is derived from an EMBL/GenBank/DDBJ whole genome shotgun (WGS) entry which is preliminary data.</text>
</comment>
<evidence type="ECO:0000256" key="1">
    <source>
        <dbReference type="SAM" id="MobiDB-lite"/>
    </source>
</evidence>
<keyword evidence="3" id="KW-1185">Reference proteome</keyword>
<dbReference type="AlphaFoldDB" id="A0A2I0IZC5"/>
<sequence length="112" mass="12315">MEFLTASLWAGEVEVGFLERLEERLVLAAATTVREAAIAATMEEEKGLERNGIGEERRGEEEGDQLTANNKVKFLCSHDDKILPRPANGHLMYVGSETRVFSVRCSIGFSGA</sequence>
<feature type="region of interest" description="Disordered" evidence="1">
    <location>
        <begin position="45"/>
        <end position="66"/>
    </location>
</feature>
<feature type="compositionally biased region" description="Basic and acidic residues" evidence="1">
    <location>
        <begin position="45"/>
        <end position="60"/>
    </location>
</feature>
<dbReference type="EMBL" id="PGOL01002250">
    <property type="protein sequence ID" value="PKI49357.1"/>
    <property type="molecule type" value="Genomic_DNA"/>
</dbReference>
<name>A0A2I0IZC5_PUNGR</name>
<dbReference type="Proteomes" id="UP000233551">
    <property type="component" value="Unassembled WGS sequence"/>
</dbReference>
<protein>
    <submittedName>
        <fullName evidence="2">Uncharacterized protein</fullName>
    </submittedName>
</protein>
<evidence type="ECO:0000313" key="3">
    <source>
        <dbReference type="Proteomes" id="UP000233551"/>
    </source>
</evidence>